<keyword evidence="2" id="KW-1185">Reference proteome</keyword>
<evidence type="ECO:0000313" key="1">
    <source>
        <dbReference type="EMBL" id="EBA08385.1"/>
    </source>
</evidence>
<accession>A3K2H6</accession>
<gene>
    <name evidence="1" type="ORF">SSE37_16273</name>
</gene>
<dbReference type="RefSeq" id="WP_005858266.1">
    <property type="nucleotide sequence ID" value="NZ_AAYA01000005.1"/>
</dbReference>
<dbReference type="AlphaFoldDB" id="A3K2H6"/>
<dbReference type="Proteomes" id="UP000005713">
    <property type="component" value="Unassembled WGS sequence"/>
</dbReference>
<protein>
    <submittedName>
        <fullName evidence="1">Uncharacterized protein</fullName>
    </submittedName>
</protein>
<name>A3K2H6_SAGS3</name>
<sequence length="240" mass="27055">MTCPEAFDLPPAHWGQLLAFLSMDMTADTWPRIGVGFSLPPAQARQDIRQMILELREAYARQPEPMPDIREWVFRKGMLGWPEEDLQRLCHLGLNFIADHADAPQLSAWQIALTRFPHGFPATVSMIDADEARAGFEAWLSPPQETVTVPEKLTPWDLQMCARHGWNPESAEGFPPVDTLDIVASLWRARLALIHAGEHFPQPAQAMLLKEASAIVEDYGVWMPGPLEPLWLKVPHAEDI</sequence>
<reference evidence="1 2" key="1">
    <citation type="submission" date="2006-06" db="EMBL/GenBank/DDBJ databases">
        <authorList>
            <person name="Moran M.A."/>
            <person name="Ferriera S."/>
            <person name="Johnson J."/>
            <person name="Kravitz S."/>
            <person name="Beeson K."/>
            <person name="Sutton G."/>
            <person name="Rogers Y.-H."/>
            <person name="Friedman R."/>
            <person name="Frazier M."/>
            <person name="Venter J.C."/>
        </authorList>
    </citation>
    <scope>NUCLEOTIDE SEQUENCE [LARGE SCALE GENOMIC DNA]</scope>
    <source>
        <strain evidence="1 2">E-37</strain>
    </source>
</reference>
<dbReference type="OrthoDB" id="9768449at2"/>
<comment type="caution">
    <text evidence="1">The sequence shown here is derived from an EMBL/GenBank/DDBJ whole genome shotgun (WGS) entry which is preliminary data.</text>
</comment>
<proteinExistence type="predicted"/>
<organism evidence="1 2">
    <name type="scientific">Sagittula stellata (strain ATCC 700073 / DSM 11524 / E-37)</name>
    <dbReference type="NCBI Taxonomy" id="388399"/>
    <lineage>
        <taxon>Bacteria</taxon>
        <taxon>Pseudomonadati</taxon>
        <taxon>Pseudomonadota</taxon>
        <taxon>Alphaproteobacteria</taxon>
        <taxon>Rhodobacterales</taxon>
        <taxon>Roseobacteraceae</taxon>
        <taxon>Sagittula</taxon>
    </lineage>
</organism>
<evidence type="ECO:0000313" key="2">
    <source>
        <dbReference type="Proteomes" id="UP000005713"/>
    </source>
</evidence>
<dbReference type="EMBL" id="AAYA01000005">
    <property type="protein sequence ID" value="EBA08385.1"/>
    <property type="molecule type" value="Genomic_DNA"/>
</dbReference>